<dbReference type="EMBL" id="CAFBMX010000010">
    <property type="protein sequence ID" value="CAB4940756.1"/>
    <property type="molecule type" value="Genomic_DNA"/>
</dbReference>
<feature type="compositionally biased region" description="Polar residues" evidence="2">
    <location>
        <begin position="239"/>
        <end position="248"/>
    </location>
</feature>
<organism evidence="3">
    <name type="scientific">freshwater metagenome</name>
    <dbReference type="NCBI Taxonomy" id="449393"/>
    <lineage>
        <taxon>unclassified sequences</taxon>
        <taxon>metagenomes</taxon>
        <taxon>ecological metagenomes</taxon>
    </lineage>
</organism>
<feature type="compositionally biased region" description="Basic and acidic residues" evidence="2">
    <location>
        <begin position="250"/>
        <end position="262"/>
    </location>
</feature>
<evidence type="ECO:0000313" key="3">
    <source>
        <dbReference type="EMBL" id="CAB4940756.1"/>
    </source>
</evidence>
<dbReference type="PANTHER" id="PTHR43802:SF1">
    <property type="entry name" value="IP11341P-RELATED"/>
    <property type="match status" value="1"/>
</dbReference>
<proteinExistence type="inferred from homology"/>
<dbReference type="InterPro" id="IPR001753">
    <property type="entry name" value="Enoyl-CoA_hydra/iso"/>
</dbReference>
<sequence length="262" mass="28517">MADLEYSTENGVATILLNRPERKNAFTLPMIDDWGDAVAQAKDDPDVRVLVVRGAGDAFCAGVDLGRATGEMGLGPLDQKELLRLRIQRIPTLLEQMDKPVIACMPGVAVGAGLDMALMCDIRLAARSGRFGESYIKIGFVPGAGGMWYLPRLVGIAKAMEIFMTGDLYPAEECERMGLINKVYDDDKLIEATYEMAEKIAGWNPVATGMIKRALYQSTRIDLQTSLDLASSHMGVLRSTDSSQSATKAIQDRVGGERPIKD</sequence>
<accession>A0A6J7JC41</accession>
<dbReference type="PANTHER" id="PTHR43802">
    <property type="entry name" value="ENOYL-COA HYDRATASE"/>
    <property type="match status" value="1"/>
</dbReference>
<protein>
    <submittedName>
        <fullName evidence="3">Unannotated protein</fullName>
    </submittedName>
</protein>
<name>A0A6J7JC41_9ZZZZ</name>
<dbReference type="SUPFAM" id="SSF52096">
    <property type="entry name" value="ClpP/crotonase"/>
    <property type="match status" value="1"/>
</dbReference>
<reference evidence="3" key="1">
    <citation type="submission" date="2020-05" db="EMBL/GenBank/DDBJ databases">
        <authorList>
            <person name="Chiriac C."/>
            <person name="Salcher M."/>
            <person name="Ghai R."/>
            <person name="Kavagutti S V."/>
        </authorList>
    </citation>
    <scope>NUCLEOTIDE SEQUENCE</scope>
</reference>
<dbReference type="Pfam" id="PF00378">
    <property type="entry name" value="ECH_1"/>
    <property type="match status" value="1"/>
</dbReference>
<evidence type="ECO:0000256" key="2">
    <source>
        <dbReference type="SAM" id="MobiDB-lite"/>
    </source>
</evidence>
<gene>
    <name evidence="3" type="ORF">UFOPK3674_01809</name>
</gene>
<feature type="region of interest" description="Disordered" evidence="2">
    <location>
        <begin position="238"/>
        <end position="262"/>
    </location>
</feature>
<dbReference type="AlphaFoldDB" id="A0A6J7JC41"/>
<evidence type="ECO:0000256" key="1">
    <source>
        <dbReference type="ARBA" id="ARBA00005254"/>
    </source>
</evidence>
<comment type="similarity">
    <text evidence="1">Belongs to the enoyl-CoA hydratase/isomerase family.</text>
</comment>
<dbReference type="CDD" id="cd06558">
    <property type="entry name" value="crotonase-like"/>
    <property type="match status" value="1"/>
</dbReference>
<dbReference type="Gene3D" id="3.90.226.10">
    <property type="entry name" value="2-enoyl-CoA Hydratase, Chain A, domain 1"/>
    <property type="match status" value="1"/>
</dbReference>
<dbReference type="InterPro" id="IPR029045">
    <property type="entry name" value="ClpP/crotonase-like_dom_sf"/>
</dbReference>